<proteinExistence type="predicted"/>
<dbReference type="Proteomes" id="UP001056685">
    <property type="component" value="Segment"/>
</dbReference>
<gene>
    <name evidence="1" type="ORF">KABACHOK_04800</name>
</gene>
<dbReference type="EMBL" id="ON529852">
    <property type="protein sequence ID" value="USN14293.1"/>
    <property type="molecule type" value="Genomic_DNA"/>
</dbReference>
<keyword evidence="2" id="KW-1185">Reference proteome</keyword>
<protein>
    <submittedName>
        <fullName evidence="1">Uncharacterized protein</fullName>
    </submittedName>
</protein>
<evidence type="ECO:0000313" key="1">
    <source>
        <dbReference type="EMBL" id="USN14293.1"/>
    </source>
</evidence>
<accession>A0A9E7MQ67</accession>
<reference evidence="1" key="1">
    <citation type="submission" date="2022-05" db="EMBL/GenBank/DDBJ databases">
        <authorList>
            <person name="Friedrich I."/>
            <person name="Poehlein A."/>
            <person name="Schneider D."/>
            <person name="Hertel R."/>
            <person name="Daniel R."/>
        </authorList>
    </citation>
    <scope>NUCLEOTIDE SEQUENCE</scope>
</reference>
<name>A0A9E7MQ67_9CAUD</name>
<evidence type="ECO:0000313" key="2">
    <source>
        <dbReference type="Proteomes" id="UP001056685"/>
    </source>
</evidence>
<organism evidence="1 2">
    <name type="scientific">Brevundimonas phage vB_BpoS-Kabachok</name>
    <dbReference type="NCBI Taxonomy" id="2948600"/>
    <lineage>
        <taxon>Viruses</taxon>
        <taxon>Duplodnaviria</taxon>
        <taxon>Heunggongvirae</taxon>
        <taxon>Uroviricota</taxon>
        <taxon>Caudoviricetes</taxon>
        <taxon>Jeanschmidtviridae</taxon>
        <taxon>Marchewkavirus</taxon>
        <taxon>Marchewkavirus kabachok</taxon>
    </lineage>
</organism>
<sequence length="123" mass="13506">MIRLTLTTGEHAYVAPEQIVSARPGSTARTLVHTTFATEKTDYLAVKESPLDIVRLKAAWESRFAAAKLAGELPIFVYADVVHGFQFACCEFTHVKRKMEEAKAAGLTFDLKTGLPLDASPDH</sequence>